<dbReference type="SUPFAM" id="SSF56784">
    <property type="entry name" value="HAD-like"/>
    <property type="match status" value="1"/>
</dbReference>
<dbReference type="InterPro" id="IPR051806">
    <property type="entry name" value="HAD-like_SPP"/>
</dbReference>
<dbReference type="RefSeq" id="WP_246789311.1">
    <property type="nucleotide sequence ID" value="NZ_AUBI01000002.1"/>
</dbReference>
<dbReference type="Gene3D" id="3.40.50.1000">
    <property type="entry name" value="HAD superfamily/HAD-like"/>
    <property type="match status" value="1"/>
</dbReference>
<dbReference type="InterPro" id="IPR023198">
    <property type="entry name" value="PGP-like_dom2"/>
</dbReference>
<evidence type="ECO:0000313" key="2">
    <source>
        <dbReference type="Proteomes" id="UP000321635"/>
    </source>
</evidence>
<dbReference type="Pfam" id="PF00702">
    <property type="entry name" value="Hydrolase"/>
    <property type="match status" value="1"/>
</dbReference>
<reference evidence="1 2" key="1">
    <citation type="submission" date="2019-07" db="EMBL/GenBank/DDBJ databases">
        <title>Whole genome shotgun sequence of Acetobacter nitrogenifigens NBRC 105050.</title>
        <authorList>
            <person name="Hosoyama A."/>
            <person name="Uohara A."/>
            <person name="Ohji S."/>
            <person name="Ichikawa N."/>
        </authorList>
    </citation>
    <scope>NUCLEOTIDE SEQUENCE [LARGE SCALE GENOMIC DNA]</scope>
    <source>
        <strain evidence="1 2">NBRC 105050</strain>
    </source>
</reference>
<keyword evidence="2" id="KW-1185">Reference proteome</keyword>
<gene>
    <name evidence="1" type="ORF">ANI02nite_06040</name>
</gene>
<accession>A0A511X704</accession>
<organism evidence="1 2">
    <name type="scientific">Acetobacter nitrogenifigens DSM 23921 = NBRC 105050</name>
    <dbReference type="NCBI Taxonomy" id="1120919"/>
    <lineage>
        <taxon>Bacteria</taxon>
        <taxon>Pseudomonadati</taxon>
        <taxon>Pseudomonadota</taxon>
        <taxon>Alphaproteobacteria</taxon>
        <taxon>Acetobacterales</taxon>
        <taxon>Acetobacteraceae</taxon>
        <taxon>Acetobacter</taxon>
    </lineage>
</organism>
<dbReference type="PANTHER" id="PTHR43481:SF4">
    <property type="entry name" value="GLYCEROL-1-PHOSPHATE PHOSPHOHYDROLASE 1-RELATED"/>
    <property type="match status" value="1"/>
</dbReference>
<dbReference type="InterPro" id="IPR036412">
    <property type="entry name" value="HAD-like_sf"/>
</dbReference>
<dbReference type="Proteomes" id="UP000321635">
    <property type="component" value="Unassembled WGS sequence"/>
</dbReference>
<evidence type="ECO:0000313" key="1">
    <source>
        <dbReference type="EMBL" id="GEN58720.1"/>
    </source>
</evidence>
<proteinExistence type="predicted"/>
<dbReference type="STRING" id="1120919.GCA_000429165_00623"/>
<comment type="caution">
    <text evidence="1">The sequence shown here is derived from an EMBL/GenBank/DDBJ whole genome shotgun (WGS) entry which is preliminary data.</text>
</comment>
<dbReference type="PANTHER" id="PTHR43481">
    <property type="entry name" value="FRUCTOSE-1-PHOSPHATE PHOSPHATASE"/>
    <property type="match status" value="1"/>
</dbReference>
<name>A0A511X704_9PROT</name>
<dbReference type="EMBL" id="BJYF01000003">
    <property type="protein sequence ID" value="GEN58720.1"/>
    <property type="molecule type" value="Genomic_DNA"/>
</dbReference>
<dbReference type="InterPro" id="IPR023214">
    <property type="entry name" value="HAD_sf"/>
</dbReference>
<dbReference type="SFLD" id="SFLDS00003">
    <property type="entry name" value="Haloacid_Dehalogenase"/>
    <property type="match status" value="1"/>
</dbReference>
<dbReference type="PRINTS" id="PR00413">
    <property type="entry name" value="HADHALOGNASE"/>
</dbReference>
<protein>
    <submittedName>
        <fullName evidence="1">Phosphatase</fullName>
    </submittedName>
</protein>
<dbReference type="AlphaFoldDB" id="A0A511X704"/>
<sequence length="203" mass="21559">MIEISGDVAALIFDCDGTLVDTLPLYLTAWRAAVLEVGGIDLPPEWFRGKGGYAERMLLAAVDKAFNVALDHDAVISAARRGVIDRLHAVRENTPVVALAREWRGRLPLAVASSGSREVVEASLAAIGLREAFAEVVTVEDVVNPKPDPEIYLLAAQGLGVDPGRCVVLEDSDEGLEAARAAGMRAFDVRGWAEDRAGGQAAV</sequence>
<dbReference type="NCBIfam" id="TIGR01509">
    <property type="entry name" value="HAD-SF-IA-v3"/>
    <property type="match status" value="1"/>
</dbReference>
<dbReference type="GO" id="GO:0050308">
    <property type="term" value="F:sugar-phosphatase activity"/>
    <property type="evidence" value="ECO:0007669"/>
    <property type="project" value="TreeGrafter"/>
</dbReference>
<dbReference type="Gene3D" id="1.10.150.240">
    <property type="entry name" value="Putative phosphatase, domain 2"/>
    <property type="match status" value="1"/>
</dbReference>
<dbReference type="SFLD" id="SFLDG01129">
    <property type="entry name" value="C1.5:_HAD__Beta-PGM__Phosphata"/>
    <property type="match status" value="1"/>
</dbReference>
<dbReference type="InterPro" id="IPR006439">
    <property type="entry name" value="HAD-SF_hydro_IA"/>
</dbReference>